<proteinExistence type="predicted"/>
<accession>A0ACB6ZE72</accession>
<keyword evidence="2" id="KW-1185">Reference proteome</keyword>
<dbReference type="EMBL" id="MU118027">
    <property type="protein sequence ID" value="KAF9647748.1"/>
    <property type="molecule type" value="Genomic_DNA"/>
</dbReference>
<evidence type="ECO:0000313" key="2">
    <source>
        <dbReference type="Proteomes" id="UP000886501"/>
    </source>
</evidence>
<dbReference type="Proteomes" id="UP000886501">
    <property type="component" value="Unassembled WGS sequence"/>
</dbReference>
<evidence type="ECO:0000313" key="1">
    <source>
        <dbReference type="EMBL" id="KAF9647748.1"/>
    </source>
</evidence>
<reference evidence="1" key="1">
    <citation type="submission" date="2019-10" db="EMBL/GenBank/DDBJ databases">
        <authorList>
            <consortium name="DOE Joint Genome Institute"/>
            <person name="Kuo A."/>
            <person name="Miyauchi S."/>
            <person name="Kiss E."/>
            <person name="Drula E."/>
            <person name="Kohler A."/>
            <person name="Sanchez-Garcia M."/>
            <person name="Andreopoulos B."/>
            <person name="Barry K.W."/>
            <person name="Bonito G."/>
            <person name="Buee M."/>
            <person name="Carver A."/>
            <person name="Chen C."/>
            <person name="Cichocki N."/>
            <person name="Clum A."/>
            <person name="Culley D."/>
            <person name="Crous P.W."/>
            <person name="Fauchery L."/>
            <person name="Girlanda M."/>
            <person name="Hayes R."/>
            <person name="Keri Z."/>
            <person name="Labutti K."/>
            <person name="Lipzen A."/>
            <person name="Lombard V."/>
            <person name="Magnuson J."/>
            <person name="Maillard F."/>
            <person name="Morin E."/>
            <person name="Murat C."/>
            <person name="Nolan M."/>
            <person name="Ohm R."/>
            <person name="Pangilinan J."/>
            <person name="Pereira M."/>
            <person name="Perotto S."/>
            <person name="Peter M."/>
            <person name="Riley R."/>
            <person name="Sitrit Y."/>
            <person name="Stielow B."/>
            <person name="Szollosi G."/>
            <person name="Zifcakova L."/>
            <person name="Stursova M."/>
            <person name="Spatafora J.W."/>
            <person name="Tedersoo L."/>
            <person name="Vaario L.-M."/>
            <person name="Yamada A."/>
            <person name="Yan M."/>
            <person name="Wang P."/>
            <person name="Xu J."/>
            <person name="Bruns T."/>
            <person name="Baldrian P."/>
            <person name="Vilgalys R."/>
            <person name="Henrissat B."/>
            <person name="Grigoriev I.V."/>
            <person name="Hibbett D."/>
            <person name="Nagy L.G."/>
            <person name="Martin F.M."/>
        </authorList>
    </citation>
    <scope>NUCLEOTIDE SEQUENCE</scope>
    <source>
        <strain evidence="1">P2</strain>
    </source>
</reference>
<reference evidence="1" key="2">
    <citation type="journal article" date="2020" name="Nat. Commun.">
        <title>Large-scale genome sequencing of mycorrhizal fungi provides insights into the early evolution of symbiotic traits.</title>
        <authorList>
            <person name="Miyauchi S."/>
            <person name="Kiss E."/>
            <person name="Kuo A."/>
            <person name="Drula E."/>
            <person name="Kohler A."/>
            <person name="Sanchez-Garcia M."/>
            <person name="Morin E."/>
            <person name="Andreopoulos B."/>
            <person name="Barry K.W."/>
            <person name="Bonito G."/>
            <person name="Buee M."/>
            <person name="Carver A."/>
            <person name="Chen C."/>
            <person name="Cichocki N."/>
            <person name="Clum A."/>
            <person name="Culley D."/>
            <person name="Crous P.W."/>
            <person name="Fauchery L."/>
            <person name="Girlanda M."/>
            <person name="Hayes R.D."/>
            <person name="Keri Z."/>
            <person name="LaButti K."/>
            <person name="Lipzen A."/>
            <person name="Lombard V."/>
            <person name="Magnuson J."/>
            <person name="Maillard F."/>
            <person name="Murat C."/>
            <person name="Nolan M."/>
            <person name="Ohm R.A."/>
            <person name="Pangilinan J."/>
            <person name="Pereira M.F."/>
            <person name="Perotto S."/>
            <person name="Peter M."/>
            <person name="Pfister S."/>
            <person name="Riley R."/>
            <person name="Sitrit Y."/>
            <person name="Stielow J.B."/>
            <person name="Szollosi G."/>
            <person name="Zifcakova L."/>
            <person name="Stursova M."/>
            <person name="Spatafora J.W."/>
            <person name="Tedersoo L."/>
            <person name="Vaario L.M."/>
            <person name="Yamada A."/>
            <person name="Yan M."/>
            <person name="Wang P."/>
            <person name="Xu J."/>
            <person name="Bruns T."/>
            <person name="Baldrian P."/>
            <person name="Vilgalys R."/>
            <person name="Dunand C."/>
            <person name="Henrissat B."/>
            <person name="Grigoriev I.V."/>
            <person name="Hibbett D."/>
            <person name="Nagy L.G."/>
            <person name="Martin F.M."/>
        </authorList>
    </citation>
    <scope>NUCLEOTIDE SEQUENCE</scope>
    <source>
        <strain evidence="1">P2</strain>
    </source>
</reference>
<comment type="caution">
    <text evidence="1">The sequence shown here is derived from an EMBL/GenBank/DDBJ whole genome shotgun (WGS) entry which is preliminary data.</text>
</comment>
<gene>
    <name evidence="1" type="ORF">BDM02DRAFT_3116605</name>
</gene>
<name>A0ACB6ZE72_THEGA</name>
<sequence length="455" mass="48831">MSHLSHFVSADVLSSPVSEAAPWSTSQDTLFSTYSQSDYSLPASPHPTSVPDSPAMQLKSRLSPDSSDGEHLCMPTHQLFDLPATPVTGRSPSPSVVGEQQSFSGGVKRQGSFTTTGTRKPRERMSTKDFIPPDVSGLSKREARLVKNRAAAFLSRQRKREEFENMEVRVAELEQENARLLALTRGEDSPALSEIEQLKARLAAAEQRTQQLSAQLKQAEHQAPAVKIESTEPEVPPPVSRSAPPYTNKSGAGLGLMVLLCALPSLLSVPTQSNVPSRFSFPPSDQSLNSFGTYSSFDLNSLISGDQHDWSMTNAMDLDFDMASDDPVRSSQSLPISPAINGGKLELGDQSLDISFDAISSEGGKIRVRIHPSSSASGSSSSISSLPSTPGSPSPVHSYIKSEPEDPFLGVGGFDFGSELSLDQDVSGARKRIRIALKNMPGEGSEGGEWEVEVC</sequence>
<protein>
    <submittedName>
        <fullName evidence="1">Uncharacterized protein</fullName>
    </submittedName>
</protein>
<organism evidence="1 2">
    <name type="scientific">Thelephora ganbajun</name>
    <name type="common">Ganba fungus</name>
    <dbReference type="NCBI Taxonomy" id="370292"/>
    <lineage>
        <taxon>Eukaryota</taxon>
        <taxon>Fungi</taxon>
        <taxon>Dikarya</taxon>
        <taxon>Basidiomycota</taxon>
        <taxon>Agaricomycotina</taxon>
        <taxon>Agaricomycetes</taxon>
        <taxon>Thelephorales</taxon>
        <taxon>Thelephoraceae</taxon>
        <taxon>Thelephora</taxon>
    </lineage>
</organism>